<dbReference type="EC" id="4.4.1.8" evidence="10"/>
<evidence type="ECO:0000256" key="9">
    <source>
        <dbReference type="RuleBase" id="RU362118"/>
    </source>
</evidence>
<comment type="pathway">
    <text evidence="5">Amino-acid biosynthesis; L-methionine biosynthesis via de novo pathway; L-homocysteine from L-cystathionine: step 1/1.</text>
</comment>
<evidence type="ECO:0000256" key="8">
    <source>
        <dbReference type="PIRSR" id="PIRSR001434-2"/>
    </source>
</evidence>
<sequence>MKQDTTVVHSGRDPQRFDGVVNVPAYRASTVTFPTVADLKRKHAIRFETTYYGRYGTPTTAALEEAVAALEGATHCAATSSGMGAVAGALLTFLKQGDHLLMVDTVYWPTRKFCDVFLKNFGVETTYYDPLIGAGIAALIRPNTKIVYCESPGSHTFQVQDIPAIAGEAHAKGALVLLDNTWASPLFFEPFSKGVDVSIQAATKYIVGHSDAMLGTISVRQRDWFLAIKDTLGSFGYATGSEEAFLGLRGLRTLSARLERHQRSALAVATWLQSQPEVERVLYPALPDDPGHALWTRDFTGASGLFGVLLKAGTEEQVAHMLDHMTLFAMGYSWGGYESLVIPTRGAIERTATQWTHQGPSLRLHIGLEDPADLIADLRAGLDRLGEKALDQ</sequence>
<evidence type="ECO:0000256" key="2">
    <source>
        <dbReference type="ARBA" id="ARBA00009077"/>
    </source>
</evidence>
<dbReference type="GO" id="GO:0030170">
    <property type="term" value="F:pyridoxal phosphate binding"/>
    <property type="evidence" value="ECO:0007669"/>
    <property type="project" value="InterPro"/>
</dbReference>
<evidence type="ECO:0000256" key="5">
    <source>
        <dbReference type="ARBA" id="ARBA00046315"/>
    </source>
</evidence>
<dbReference type="GO" id="GO:0019346">
    <property type="term" value="P:transsulfuration"/>
    <property type="evidence" value="ECO:0007669"/>
    <property type="project" value="InterPro"/>
</dbReference>
<dbReference type="Gene3D" id="3.90.1150.10">
    <property type="entry name" value="Aspartate Aminotransferase, domain 1"/>
    <property type="match status" value="1"/>
</dbReference>
<dbReference type="SUPFAM" id="SSF53383">
    <property type="entry name" value="PLP-dependent transferases"/>
    <property type="match status" value="1"/>
</dbReference>
<dbReference type="PATRIC" id="fig|269796.9.peg.1690"/>
<keyword evidence="3 8" id="KW-0663">Pyridoxal phosphate</keyword>
<dbReference type="HOGENOM" id="CLU_018986_5_1_5"/>
<evidence type="ECO:0000313" key="11">
    <source>
        <dbReference type="Proteomes" id="UP000001929"/>
    </source>
</evidence>
<dbReference type="PIRSF" id="PIRSF001434">
    <property type="entry name" value="CGS"/>
    <property type="match status" value="1"/>
</dbReference>
<dbReference type="Pfam" id="PF01053">
    <property type="entry name" value="Cys_Met_Meta_PP"/>
    <property type="match status" value="1"/>
</dbReference>
<dbReference type="Proteomes" id="UP000001929">
    <property type="component" value="Chromosome"/>
</dbReference>
<protein>
    <submittedName>
        <fullName evidence="10">Cystathionine beta-lyase</fullName>
        <ecNumber evidence="10">4.4.1.8</ecNumber>
    </submittedName>
</protein>
<evidence type="ECO:0000256" key="1">
    <source>
        <dbReference type="ARBA" id="ARBA00001933"/>
    </source>
</evidence>
<dbReference type="RefSeq" id="WP_011389303.1">
    <property type="nucleotide sequence ID" value="NC_007643.1"/>
</dbReference>
<name>Q2RTY2_RHORT</name>
<comment type="cofactor">
    <cofactor evidence="1 9">
        <name>pyridoxal 5'-phosphate</name>
        <dbReference type="ChEBI" id="CHEBI:597326"/>
    </cofactor>
</comment>
<organism evidence="10 11">
    <name type="scientific">Rhodospirillum rubrum (strain ATCC 11170 / ATH 1.1.1 / DSM 467 / LMG 4362 / NCIMB 8255 / S1)</name>
    <dbReference type="NCBI Taxonomy" id="269796"/>
    <lineage>
        <taxon>Bacteria</taxon>
        <taxon>Pseudomonadati</taxon>
        <taxon>Pseudomonadota</taxon>
        <taxon>Alphaproteobacteria</taxon>
        <taxon>Rhodospirillales</taxon>
        <taxon>Rhodospirillaceae</taxon>
        <taxon>Rhodospirillum</taxon>
    </lineage>
</organism>
<proteinExistence type="inferred from homology"/>
<dbReference type="InterPro" id="IPR054542">
    <property type="entry name" value="Cys_met_metab_PP"/>
</dbReference>
<dbReference type="AlphaFoldDB" id="Q2RTY2"/>
<dbReference type="InterPro" id="IPR015422">
    <property type="entry name" value="PyrdxlP-dep_Trfase_small"/>
</dbReference>
<dbReference type="KEGG" id="rru:Rru_A1613"/>
<dbReference type="Gene3D" id="3.40.640.10">
    <property type="entry name" value="Type I PLP-dependent aspartate aminotransferase-like (Major domain)"/>
    <property type="match status" value="1"/>
</dbReference>
<keyword evidence="4 10" id="KW-0456">Lyase</keyword>
<dbReference type="GO" id="GO:0019450">
    <property type="term" value="P:L-cysteine catabolic process to pyruvate"/>
    <property type="evidence" value="ECO:0007669"/>
    <property type="project" value="TreeGrafter"/>
</dbReference>
<comment type="catalytic activity">
    <reaction evidence="7">
        <text>an S-substituted L-cysteine + H2O = a thiol + pyruvate + NH4(+)</text>
        <dbReference type="Rhea" id="RHEA:18121"/>
        <dbReference type="ChEBI" id="CHEBI:15361"/>
        <dbReference type="ChEBI" id="CHEBI:15377"/>
        <dbReference type="ChEBI" id="CHEBI:28938"/>
        <dbReference type="ChEBI" id="CHEBI:29256"/>
        <dbReference type="ChEBI" id="CHEBI:58717"/>
        <dbReference type="EC" id="4.4.1.13"/>
    </reaction>
</comment>
<evidence type="ECO:0000256" key="7">
    <source>
        <dbReference type="ARBA" id="ARBA00047625"/>
    </source>
</evidence>
<dbReference type="PANTHER" id="PTHR43500">
    <property type="entry name" value="CYSTATHIONINE BETA-LYASE-RELATED"/>
    <property type="match status" value="1"/>
</dbReference>
<comment type="catalytic activity">
    <reaction evidence="6">
        <text>L,L-cystathionine + H2O = L-homocysteine + pyruvate + NH4(+)</text>
        <dbReference type="Rhea" id="RHEA:13965"/>
        <dbReference type="ChEBI" id="CHEBI:15361"/>
        <dbReference type="ChEBI" id="CHEBI:15377"/>
        <dbReference type="ChEBI" id="CHEBI:28938"/>
        <dbReference type="ChEBI" id="CHEBI:58161"/>
        <dbReference type="ChEBI" id="CHEBI:58199"/>
    </reaction>
</comment>
<dbReference type="InterPro" id="IPR006233">
    <property type="entry name" value="Cys_b_lyase_bac"/>
</dbReference>
<evidence type="ECO:0000256" key="3">
    <source>
        <dbReference type="ARBA" id="ARBA00022898"/>
    </source>
</evidence>
<evidence type="ECO:0000256" key="6">
    <source>
        <dbReference type="ARBA" id="ARBA00047517"/>
    </source>
</evidence>
<dbReference type="FunFam" id="3.40.640.10:FF:000046">
    <property type="entry name" value="Cystathionine gamma-lyase"/>
    <property type="match status" value="1"/>
</dbReference>
<dbReference type="STRING" id="269796.Rru_A1613"/>
<accession>Q2RTY2</accession>
<dbReference type="InterPro" id="IPR015421">
    <property type="entry name" value="PyrdxlP-dep_Trfase_major"/>
</dbReference>
<dbReference type="PANTHER" id="PTHR43500:SF1">
    <property type="entry name" value="CYSTATHIONINE BETA-LYASE-RELATED"/>
    <property type="match status" value="1"/>
</dbReference>
<dbReference type="NCBIfam" id="TIGR01324">
    <property type="entry name" value="cysta_beta_ly_B"/>
    <property type="match status" value="1"/>
</dbReference>
<gene>
    <name evidence="10" type="ordered locus">Rru_A1613</name>
</gene>
<dbReference type="GO" id="GO:0047804">
    <property type="term" value="F:cysteine-S-conjugate beta-lyase activity"/>
    <property type="evidence" value="ECO:0007669"/>
    <property type="project" value="UniProtKB-EC"/>
</dbReference>
<evidence type="ECO:0000313" key="10">
    <source>
        <dbReference type="EMBL" id="ABC22413.1"/>
    </source>
</evidence>
<reference evidence="10 11" key="1">
    <citation type="journal article" date="2011" name="Stand. Genomic Sci.">
        <title>Complete genome sequence of Rhodospirillum rubrum type strain (S1).</title>
        <authorList>
            <person name="Munk A.C."/>
            <person name="Copeland A."/>
            <person name="Lucas S."/>
            <person name="Lapidus A."/>
            <person name="Del Rio T.G."/>
            <person name="Barry K."/>
            <person name="Detter J.C."/>
            <person name="Hammon N."/>
            <person name="Israni S."/>
            <person name="Pitluck S."/>
            <person name="Brettin T."/>
            <person name="Bruce D."/>
            <person name="Han C."/>
            <person name="Tapia R."/>
            <person name="Gilna P."/>
            <person name="Schmutz J."/>
            <person name="Larimer F."/>
            <person name="Land M."/>
            <person name="Kyrpides N.C."/>
            <person name="Mavromatis K."/>
            <person name="Richardson P."/>
            <person name="Rohde M."/>
            <person name="Goker M."/>
            <person name="Klenk H.P."/>
            <person name="Zhang Y."/>
            <person name="Roberts G.P."/>
            <person name="Reslewic S."/>
            <person name="Schwartz D.C."/>
        </authorList>
    </citation>
    <scope>NUCLEOTIDE SEQUENCE [LARGE SCALE GENOMIC DNA]</scope>
    <source>
        <strain evidence="11">ATCC 11170 / ATH 1.1.1 / DSM 467 / LMG 4362 / NCIMB 8255 / S1</strain>
    </source>
</reference>
<dbReference type="PROSITE" id="PS00868">
    <property type="entry name" value="CYS_MET_METAB_PP"/>
    <property type="match status" value="1"/>
</dbReference>
<dbReference type="InterPro" id="IPR000277">
    <property type="entry name" value="Cys/Met-Metab_PyrdxlP-dep_enz"/>
</dbReference>
<dbReference type="EnsemblBacteria" id="ABC22413">
    <property type="protein sequence ID" value="ABC22413"/>
    <property type="gene ID" value="Rru_A1613"/>
</dbReference>
<evidence type="ECO:0000256" key="4">
    <source>
        <dbReference type="ARBA" id="ARBA00023239"/>
    </source>
</evidence>
<dbReference type="PhylomeDB" id="Q2RTY2"/>
<dbReference type="InterPro" id="IPR015424">
    <property type="entry name" value="PyrdxlP-dep_Trfase"/>
</dbReference>
<feature type="modified residue" description="N6-(pyridoxal phosphate)lysine" evidence="8">
    <location>
        <position position="204"/>
    </location>
</feature>
<dbReference type="EMBL" id="CP000230">
    <property type="protein sequence ID" value="ABC22413.1"/>
    <property type="molecule type" value="Genomic_DNA"/>
</dbReference>
<dbReference type="eggNOG" id="COG0626">
    <property type="taxonomic scope" value="Bacteria"/>
</dbReference>
<keyword evidence="11" id="KW-1185">Reference proteome</keyword>
<comment type="similarity">
    <text evidence="2 9">Belongs to the trans-sulfuration enzymes family.</text>
</comment>